<dbReference type="InterPro" id="IPR029058">
    <property type="entry name" value="AB_hydrolase_fold"/>
</dbReference>
<reference evidence="5" key="1">
    <citation type="submission" date="2016-06" db="EMBL/GenBank/DDBJ databases">
        <title>Parallel loss of symbiosis genes in relatives of nitrogen-fixing non-legume Parasponia.</title>
        <authorList>
            <person name="Van Velzen R."/>
            <person name="Holmer R."/>
            <person name="Bu F."/>
            <person name="Rutten L."/>
            <person name="Van Zeijl A."/>
            <person name="Liu W."/>
            <person name="Santuari L."/>
            <person name="Cao Q."/>
            <person name="Sharma T."/>
            <person name="Shen D."/>
            <person name="Roswanjaya Y."/>
            <person name="Wardhani T."/>
            <person name="Kalhor M.S."/>
            <person name="Jansen J."/>
            <person name="Van den Hoogen J."/>
            <person name="Gungor B."/>
            <person name="Hartog M."/>
            <person name="Hontelez J."/>
            <person name="Verver J."/>
            <person name="Yang W.-C."/>
            <person name="Schijlen E."/>
            <person name="Repin R."/>
            <person name="Schilthuizen M."/>
            <person name="Schranz E."/>
            <person name="Heidstra R."/>
            <person name="Miyata K."/>
            <person name="Fedorova E."/>
            <person name="Kohlen W."/>
            <person name="Bisseling T."/>
            <person name="Smit S."/>
            <person name="Geurts R."/>
        </authorList>
    </citation>
    <scope>NUCLEOTIDE SEQUENCE [LARGE SCALE GENOMIC DNA]</scope>
    <source>
        <strain evidence="5">cv. WU1-14</strain>
    </source>
</reference>
<proteinExistence type="predicted"/>
<keyword evidence="2" id="KW-1133">Transmembrane helix</keyword>
<sequence>MENLFQFRKLGHTKARGWLFLMVFVAFTHLLLQSFLLPYGKALRSMLPDNEISRYAKYNVSTVRSSTKSVMVRNPLTVNASDLIDTSTSVELENDADSFDKGGELGFETEKRGNDRFKEVSVTLENKGFVSQHVLDRFVDNGFPSKNSGHVNGISTLVSIQNEESDAIMDKASKDRPGVPLKQIREPDLAENISLSLKKSDRGLDTPFQPSTLASSAAASMNTTFLTTSTSSKSSPLASVSEQSDLVISKNHSAIASIPGRKKMRCEMPPKSITSFQEMNHILARHRAKSRSMRPRWSSIRDHEILALKPQIEHAYPAINDRELYAPLFRNISMFKRKVKFTLSTPSALCNAGSQSYELMERTLKVYVYKEGGKPIFHQPILKGLYASEGWFMKLMEGNRRFIVKDPRRAHLFYMPFSSRMLEYTLYVRNSHNRTNLRQYLKEYTEKIAAKYPYFNRTGGADHFLVACHDWAPYETRHHMERCVKALCNADVTAGFKIGRDVSLPETYVRSARNPLRDLGGKPPFQRQILAFYAGNMHGYLRPILLKYWKGKDQDMKIFGPMPPGVPSKMNYIQHMKSSKFCICPKGYEVNSPRVVEAIFYECVPVIISDNFVPPYFEVLNWEAFSVVLAEKDIPRLKDILLAIPKEKYLDMQLAVRKAHDSAVNNTDVIEFGSSMDDIFTRLLTLANYIGDQLMQFIEDLVLGDLSRCLENLMVSSSEPHSSPLRHSISESFPEDSSSSYKPCNDCTCPRIRARRAREPREEFTVDTRSDIIEIIDFYAGSLFIFQGLPGGWQWPLADVLSLTLDVLNIISRVQKTLLGSSDDIGWLQKTPGMPPVKDGTERFLELLAEIRNGEHSLPNSYVYLLIPGLFSNHGPLYFVETKRFFSKMGLACHIAKIHSEASVEHNAWELRQYIEELYWGSGKPVMLLGHSKGGVDAAAALSIHWNNLKDKVAGLALVQSPYGGTPLASDILREGQIADKETRRIMELLICKLIKNIHGITVKLLENDRADVWMLWKGDIRALEDLTYEKRKEFIMRYKLPEQVPLISFHSEASIAPGVLATMTQIAHAELSWLPLLKFDNEESENFLRAGRQVPVVMPISAAMALCALHLQLRYGEKSDGLVTCRDAEVPGSVVVKPDRKLDHAWMVYCSSKKNSKEPDACEMCEALLTLLVEIGKMKQEEVGQS</sequence>
<evidence type="ECO:0000256" key="2">
    <source>
        <dbReference type="SAM" id="Phobius"/>
    </source>
</evidence>
<evidence type="ECO:0000313" key="5">
    <source>
        <dbReference type="Proteomes" id="UP000237105"/>
    </source>
</evidence>
<feature type="region of interest" description="Disordered" evidence="1">
    <location>
        <begin position="717"/>
        <end position="736"/>
    </location>
</feature>
<feature type="transmembrane region" description="Helical" evidence="2">
    <location>
        <begin position="18"/>
        <end position="39"/>
    </location>
</feature>
<dbReference type="InterPro" id="IPR040911">
    <property type="entry name" value="Exostosin_GT47"/>
</dbReference>
<evidence type="ECO:0000256" key="1">
    <source>
        <dbReference type="SAM" id="MobiDB-lite"/>
    </source>
</evidence>
<feature type="domain" description="Exostosin GT47" evidence="3">
    <location>
        <begin position="361"/>
        <end position="641"/>
    </location>
</feature>
<dbReference type="SUPFAM" id="SSF53474">
    <property type="entry name" value="alpha/beta-Hydrolases"/>
    <property type="match status" value="1"/>
</dbReference>
<keyword evidence="5" id="KW-1185">Reference proteome</keyword>
<dbReference type="PANTHER" id="PTHR31934">
    <property type="entry name" value="ALPHA/BETA-HYDROLASES SUPERFAMILY PROTEIN"/>
    <property type="match status" value="1"/>
</dbReference>
<name>A0A2P5CMK8_PARAD</name>
<keyword evidence="2" id="KW-0812">Transmembrane</keyword>
<dbReference type="AlphaFoldDB" id="A0A2P5CMK8"/>
<evidence type="ECO:0000259" key="3">
    <source>
        <dbReference type="Pfam" id="PF03016"/>
    </source>
</evidence>
<protein>
    <submittedName>
        <fullName evidence="4">Exostosin-like</fullName>
    </submittedName>
</protein>
<dbReference type="OrthoDB" id="2016516at2759"/>
<dbReference type="Pfam" id="PF03016">
    <property type="entry name" value="Exostosin_GT47"/>
    <property type="match status" value="1"/>
</dbReference>
<keyword evidence="2" id="KW-0472">Membrane</keyword>
<dbReference type="PANTHER" id="PTHR31934:SF5">
    <property type="entry name" value="OS05G0557900 PROTEIN"/>
    <property type="match status" value="1"/>
</dbReference>
<comment type="caution">
    <text evidence="4">The sequence shown here is derived from an EMBL/GenBank/DDBJ whole genome shotgun (WGS) entry which is preliminary data.</text>
</comment>
<accession>A0A2P5CMK8</accession>
<organism evidence="4 5">
    <name type="scientific">Parasponia andersonii</name>
    <name type="common">Sponia andersonii</name>
    <dbReference type="NCBI Taxonomy" id="3476"/>
    <lineage>
        <taxon>Eukaryota</taxon>
        <taxon>Viridiplantae</taxon>
        <taxon>Streptophyta</taxon>
        <taxon>Embryophyta</taxon>
        <taxon>Tracheophyta</taxon>
        <taxon>Spermatophyta</taxon>
        <taxon>Magnoliopsida</taxon>
        <taxon>eudicotyledons</taxon>
        <taxon>Gunneridae</taxon>
        <taxon>Pentapetalae</taxon>
        <taxon>rosids</taxon>
        <taxon>fabids</taxon>
        <taxon>Rosales</taxon>
        <taxon>Cannabaceae</taxon>
        <taxon>Parasponia</taxon>
    </lineage>
</organism>
<dbReference type="Proteomes" id="UP000237105">
    <property type="component" value="Unassembled WGS sequence"/>
</dbReference>
<dbReference type="Gene3D" id="3.40.50.1820">
    <property type="entry name" value="alpha/beta hydrolase"/>
    <property type="match status" value="1"/>
</dbReference>
<dbReference type="STRING" id="3476.A0A2P5CMK8"/>
<gene>
    <name evidence="4" type="ORF">PanWU01x14_139460</name>
</gene>
<evidence type="ECO:0000313" key="4">
    <source>
        <dbReference type="EMBL" id="PON62246.1"/>
    </source>
</evidence>
<dbReference type="EMBL" id="JXTB01000114">
    <property type="protein sequence ID" value="PON62246.1"/>
    <property type="molecule type" value="Genomic_DNA"/>
</dbReference>